<dbReference type="SUPFAM" id="SSF47113">
    <property type="entry name" value="Histone-fold"/>
    <property type="match status" value="1"/>
</dbReference>
<dbReference type="GO" id="GO:0008623">
    <property type="term" value="C:CHRAC"/>
    <property type="evidence" value="ECO:0007669"/>
    <property type="project" value="TreeGrafter"/>
</dbReference>
<reference evidence="5" key="1">
    <citation type="submission" date="2022-01" db="UniProtKB">
        <authorList>
            <consortium name="EnsemblMetazoa"/>
        </authorList>
    </citation>
    <scope>IDENTIFICATION</scope>
</reference>
<dbReference type="Proteomes" id="UP000494040">
    <property type="component" value="Unassembled WGS sequence"/>
</dbReference>
<feature type="compositionally biased region" description="Acidic residues" evidence="3">
    <location>
        <begin position="109"/>
        <end position="132"/>
    </location>
</feature>
<dbReference type="GO" id="GO:0006261">
    <property type="term" value="P:DNA-templated DNA replication"/>
    <property type="evidence" value="ECO:0007669"/>
    <property type="project" value="TreeGrafter"/>
</dbReference>
<dbReference type="PANTHER" id="PTHR10252:SF54">
    <property type="entry name" value="CHROMATIN ACCESSIBILITY COMPLEX PROTEIN 1"/>
    <property type="match status" value="1"/>
</dbReference>
<feature type="domain" description="Transcription factor CBF/NF-Y/archaeal histone" evidence="4">
    <location>
        <begin position="10"/>
        <end position="51"/>
    </location>
</feature>
<dbReference type="PANTHER" id="PTHR10252">
    <property type="entry name" value="HISTONE-LIKE TRANSCRIPTION FACTOR CCAAT-RELATED"/>
    <property type="match status" value="1"/>
</dbReference>
<name>A0A8I6RPU4_CIMLE</name>
<evidence type="ECO:0000313" key="5">
    <source>
        <dbReference type="EnsemblMetazoa" id="XP_014249356.1"/>
    </source>
</evidence>
<dbReference type="Pfam" id="PF00808">
    <property type="entry name" value="CBFD_NFYB_HMF"/>
    <property type="match status" value="1"/>
</dbReference>
<dbReference type="EnsemblMetazoa" id="XM_014393870.2">
    <property type="protein sequence ID" value="XP_014249356.1"/>
    <property type="gene ID" value="LOC106666583"/>
</dbReference>
<dbReference type="CDD" id="cd22924">
    <property type="entry name" value="HFD_CHRAC1-like"/>
    <property type="match status" value="1"/>
</dbReference>
<dbReference type="OMA" id="PMSRVKT"/>
<evidence type="ECO:0000259" key="4">
    <source>
        <dbReference type="Pfam" id="PF00808"/>
    </source>
</evidence>
<keyword evidence="6" id="KW-1185">Reference proteome</keyword>
<proteinExistence type="predicted"/>
<dbReference type="GeneID" id="106666583"/>
<dbReference type="OrthoDB" id="1291358at2759"/>
<dbReference type="InterPro" id="IPR050568">
    <property type="entry name" value="Transcr_DNA_Rep_Reg"/>
</dbReference>
<dbReference type="KEGG" id="clec:106666583"/>
<dbReference type="CTD" id="32166"/>
<evidence type="ECO:0000256" key="1">
    <source>
        <dbReference type="ARBA" id="ARBA00004123"/>
    </source>
</evidence>
<comment type="subcellular location">
    <subcellularLocation>
        <location evidence="1">Nucleus</location>
    </subcellularLocation>
</comment>
<dbReference type="RefSeq" id="XP_014249356.1">
    <property type="nucleotide sequence ID" value="XM_014393870.2"/>
</dbReference>
<feature type="region of interest" description="Disordered" evidence="3">
    <location>
        <begin position="95"/>
        <end position="132"/>
    </location>
</feature>
<evidence type="ECO:0000313" key="6">
    <source>
        <dbReference type="Proteomes" id="UP000494040"/>
    </source>
</evidence>
<protein>
    <recommendedName>
        <fullName evidence="4">Transcription factor CBF/NF-Y/archaeal histone domain-containing protein</fullName>
    </recommendedName>
</protein>
<dbReference type="InterPro" id="IPR009072">
    <property type="entry name" value="Histone-fold"/>
</dbReference>
<sequence>MSTGRKRELQLPVNRIKTIMRSSPNVETIGLDSLHVVTKCTELFIRYLSINGLHASASKDKLDYKGVATFANHDNKLGFLTEILPHKMKVRDIRALLANSRTSGKPEQEEQDDEEDEDDNENSSAEEETQRK</sequence>
<dbReference type="AlphaFoldDB" id="A0A8I6RPU4"/>
<dbReference type="GO" id="GO:0006338">
    <property type="term" value="P:chromatin remodeling"/>
    <property type="evidence" value="ECO:0007669"/>
    <property type="project" value="TreeGrafter"/>
</dbReference>
<keyword evidence="2" id="KW-0539">Nucleus</keyword>
<dbReference type="InterPro" id="IPR003958">
    <property type="entry name" value="CBFA_NFYB_domain"/>
</dbReference>
<dbReference type="Gene3D" id="1.10.20.10">
    <property type="entry name" value="Histone, subunit A"/>
    <property type="match status" value="1"/>
</dbReference>
<dbReference type="GO" id="GO:0046982">
    <property type="term" value="F:protein heterodimerization activity"/>
    <property type="evidence" value="ECO:0007669"/>
    <property type="project" value="InterPro"/>
</dbReference>
<organism evidence="5 6">
    <name type="scientific">Cimex lectularius</name>
    <name type="common">Bed bug</name>
    <name type="synonym">Acanthia lectularia</name>
    <dbReference type="NCBI Taxonomy" id="79782"/>
    <lineage>
        <taxon>Eukaryota</taxon>
        <taxon>Metazoa</taxon>
        <taxon>Ecdysozoa</taxon>
        <taxon>Arthropoda</taxon>
        <taxon>Hexapoda</taxon>
        <taxon>Insecta</taxon>
        <taxon>Pterygota</taxon>
        <taxon>Neoptera</taxon>
        <taxon>Paraneoptera</taxon>
        <taxon>Hemiptera</taxon>
        <taxon>Heteroptera</taxon>
        <taxon>Panheteroptera</taxon>
        <taxon>Cimicomorpha</taxon>
        <taxon>Cimicidae</taxon>
        <taxon>Cimex</taxon>
    </lineage>
</organism>
<evidence type="ECO:0000256" key="3">
    <source>
        <dbReference type="SAM" id="MobiDB-lite"/>
    </source>
</evidence>
<accession>A0A8I6RPU4</accession>
<evidence type="ECO:0000256" key="2">
    <source>
        <dbReference type="ARBA" id="ARBA00023242"/>
    </source>
</evidence>